<feature type="region of interest" description="Disordered" evidence="1">
    <location>
        <begin position="27"/>
        <end position="49"/>
    </location>
</feature>
<feature type="compositionally biased region" description="Basic and acidic residues" evidence="1">
    <location>
        <begin position="203"/>
        <end position="225"/>
    </location>
</feature>
<name>A0A2G8RR75_9APHY</name>
<evidence type="ECO:0000256" key="1">
    <source>
        <dbReference type="SAM" id="MobiDB-lite"/>
    </source>
</evidence>
<gene>
    <name evidence="2" type="ORF">GSI_13742</name>
</gene>
<protein>
    <submittedName>
        <fullName evidence="2">Uncharacterized protein</fullName>
    </submittedName>
</protein>
<accession>A0A2G8RR75</accession>
<sequence>MSMSIYPTSPQSNAGIGLAIGGASPLTGDGTPILTRKSSKERVSAKARQSFRHSLAATEYLDIYGEALASPTQPPRAAAAPIKSALRKSPLAPPPGRARIQLQAGYTPASANAALRASSTVAGITTLPRTAGNRTSLLGPSGEVQYVLPPLSPALKSEARRERDTRALTSALGLAMPSPPAHDSFMPSPVTTLHPDDSITLAGDRDRDRDRDRHAHAHPMPERKLPGRATHVRTQSEAPMSPGMEASARLGNLMLAEFTNSMVSLPSSRAVVAPSASVPAHSHSKAAAAGPPVPRKTVNANAGGGAHAHRMDDRPPRVPSPPPIPSLAQMAMAHTNPQGYEDYRSPTYSIYGLYEAERKSRVQGALEDGSI</sequence>
<comment type="caution">
    <text evidence="2">The sequence shown here is derived from an EMBL/GenBank/DDBJ whole genome shotgun (WGS) entry which is preliminary data.</text>
</comment>
<proteinExistence type="predicted"/>
<feature type="region of interest" description="Disordered" evidence="1">
    <location>
        <begin position="174"/>
        <end position="243"/>
    </location>
</feature>
<keyword evidence="3" id="KW-1185">Reference proteome</keyword>
<dbReference type="AlphaFoldDB" id="A0A2G8RR75"/>
<feature type="region of interest" description="Disordered" evidence="1">
    <location>
        <begin position="282"/>
        <end position="322"/>
    </location>
</feature>
<evidence type="ECO:0000313" key="2">
    <source>
        <dbReference type="EMBL" id="PIL23991.1"/>
    </source>
</evidence>
<dbReference type="Proteomes" id="UP000230002">
    <property type="component" value="Unassembled WGS sequence"/>
</dbReference>
<dbReference type="EMBL" id="AYKW01000067">
    <property type="protein sequence ID" value="PIL23991.1"/>
    <property type="molecule type" value="Genomic_DNA"/>
</dbReference>
<reference evidence="2 3" key="1">
    <citation type="journal article" date="2015" name="Sci. Rep.">
        <title>Chromosome-level genome map provides insights into diverse defense mechanisms in the medicinal fungus Ganoderma sinense.</title>
        <authorList>
            <person name="Zhu Y."/>
            <person name="Xu J."/>
            <person name="Sun C."/>
            <person name="Zhou S."/>
            <person name="Xu H."/>
            <person name="Nelson D.R."/>
            <person name="Qian J."/>
            <person name="Song J."/>
            <person name="Luo H."/>
            <person name="Xiang L."/>
            <person name="Li Y."/>
            <person name="Xu Z."/>
            <person name="Ji A."/>
            <person name="Wang L."/>
            <person name="Lu S."/>
            <person name="Hayward A."/>
            <person name="Sun W."/>
            <person name="Li X."/>
            <person name="Schwartz D.C."/>
            <person name="Wang Y."/>
            <person name="Chen S."/>
        </authorList>
    </citation>
    <scope>NUCLEOTIDE SEQUENCE [LARGE SCALE GENOMIC DNA]</scope>
    <source>
        <strain evidence="2 3">ZZ0214-1</strain>
    </source>
</reference>
<evidence type="ECO:0000313" key="3">
    <source>
        <dbReference type="Proteomes" id="UP000230002"/>
    </source>
</evidence>
<dbReference type="STRING" id="1077348.A0A2G8RR75"/>
<organism evidence="2 3">
    <name type="scientific">Ganoderma sinense ZZ0214-1</name>
    <dbReference type="NCBI Taxonomy" id="1077348"/>
    <lineage>
        <taxon>Eukaryota</taxon>
        <taxon>Fungi</taxon>
        <taxon>Dikarya</taxon>
        <taxon>Basidiomycota</taxon>
        <taxon>Agaricomycotina</taxon>
        <taxon>Agaricomycetes</taxon>
        <taxon>Polyporales</taxon>
        <taxon>Polyporaceae</taxon>
        <taxon>Ganoderma</taxon>
    </lineage>
</organism>
<dbReference type="OrthoDB" id="2983908at2759"/>